<feature type="transmembrane region" description="Helical" evidence="3">
    <location>
        <begin position="21"/>
        <end position="41"/>
    </location>
</feature>
<dbReference type="GO" id="GO:0006629">
    <property type="term" value="P:lipid metabolic process"/>
    <property type="evidence" value="ECO:0007669"/>
    <property type="project" value="InterPro"/>
</dbReference>
<evidence type="ECO:0000256" key="3">
    <source>
        <dbReference type="SAM" id="Phobius"/>
    </source>
</evidence>
<evidence type="ECO:0000259" key="4">
    <source>
        <dbReference type="Pfam" id="PF00487"/>
    </source>
</evidence>
<feature type="transmembrane region" description="Helical" evidence="3">
    <location>
        <begin position="175"/>
        <end position="201"/>
    </location>
</feature>
<name>A0A2K8SIT7_9NOSO</name>
<evidence type="ECO:0000256" key="1">
    <source>
        <dbReference type="ARBA" id="ARBA00001954"/>
    </source>
</evidence>
<evidence type="ECO:0000256" key="2">
    <source>
        <dbReference type="ARBA" id="ARBA00008749"/>
    </source>
</evidence>
<keyword evidence="3" id="KW-1133">Transmembrane helix</keyword>
<feature type="transmembrane region" description="Helical" evidence="3">
    <location>
        <begin position="143"/>
        <end position="163"/>
    </location>
</feature>
<comment type="similarity">
    <text evidence="2">Belongs to the fatty acid desaturase type 2 family.</text>
</comment>
<dbReference type="Proteomes" id="UP000232003">
    <property type="component" value="Chromosome"/>
</dbReference>
<dbReference type="RefSeq" id="WP_100897623.1">
    <property type="nucleotide sequence ID" value="NZ_CAWNNC010000001.1"/>
</dbReference>
<evidence type="ECO:0000313" key="5">
    <source>
        <dbReference type="EMBL" id="AUB35386.1"/>
    </source>
</evidence>
<dbReference type="InterPro" id="IPR005804">
    <property type="entry name" value="FA_desaturase_dom"/>
</dbReference>
<feature type="domain" description="Fatty acid desaturase" evidence="4">
    <location>
        <begin position="48"/>
        <end position="284"/>
    </location>
</feature>
<keyword evidence="6" id="KW-1185">Reference proteome</keyword>
<dbReference type="KEGG" id="nfl:COO91_01264"/>
<dbReference type="Pfam" id="PF00487">
    <property type="entry name" value="FA_desaturase"/>
    <property type="match status" value="1"/>
</dbReference>
<gene>
    <name evidence="5" type="ORF">COO91_01264</name>
</gene>
<dbReference type="OrthoDB" id="784276at2"/>
<dbReference type="EMBL" id="CP024785">
    <property type="protein sequence ID" value="AUB35386.1"/>
    <property type="molecule type" value="Genomic_DNA"/>
</dbReference>
<organism evidence="5 6">
    <name type="scientific">Nostoc flagelliforme CCNUN1</name>
    <dbReference type="NCBI Taxonomy" id="2038116"/>
    <lineage>
        <taxon>Bacteria</taxon>
        <taxon>Bacillati</taxon>
        <taxon>Cyanobacteriota</taxon>
        <taxon>Cyanophyceae</taxon>
        <taxon>Nostocales</taxon>
        <taxon>Nostocaceae</taxon>
        <taxon>Nostoc</taxon>
    </lineage>
</organism>
<dbReference type="AlphaFoldDB" id="A0A2K8SIT7"/>
<feature type="transmembrane region" description="Helical" evidence="3">
    <location>
        <begin position="47"/>
        <end position="67"/>
    </location>
</feature>
<protein>
    <submittedName>
        <fullName evidence="5">Fatty acid desaturase</fullName>
    </submittedName>
</protein>
<sequence length="341" mass="39616">MVNTFAVKGINVSYYLHKKKHLWNVIVIFYIFAGYYGAIALLLLSNIWLNIVGLILLTHSLVLSAYLSHEFMHGTIFTNMQWNAIGGNLMLWLNGGCYARFKDLAQEHIFHHVSKVDSVVFDLSAFINNLWSPIRRLIFALEWLYIPVISFILQFGALAAPFVDTRRRDERLRVIIMLIVRVSLFTLLGFVSLKALVLYFLAYTGMITVLRFIDALQHTYETFPAGTAFPKRDYTYEQANTFTTLISRRYWWLNLLVLNFSYHNAHHAIMKCPWHSLHELDRDLFTGKEVHYLTLPQLLKNYHRFRVYRLSSSQGKAIDEQGNLKLDTFYGAVGVSFLVKS</sequence>
<keyword evidence="3" id="KW-0812">Transmembrane</keyword>
<reference evidence="5 6" key="1">
    <citation type="submission" date="2017-11" db="EMBL/GenBank/DDBJ databases">
        <title>Complete genome of a free-living desiccation-tolerant cyanobacterium and its photosynthetic adaptation to extreme terrestrial habitat.</title>
        <authorList>
            <person name="Shang J."/>
        </authorList>
    </citation>
    <scope>NUCLEOTIDE SEQUENCE [LARGE SCALE GENOMIC DNA]</scope>
    <source>
        <strain evidence="5 6">CCNUN1</strain>
    </source>
</reference>
<proteinExistence type="inferred from homology"/>
<accession>A0A2K8SIT7</accession>
<keyword evidence="3" id="KW-0472">Membrane</keyword>
<evidence type="ECO:0000313" key="6">
    <source>
        <dbReference type="Proteomes" id="UP000232003"/>
    </source>
</evidence>
<comment type="cofactor">
    <cofactor evidence="1">
        <name>Fe(2+)</name>
        <dbReference type="ChEBI" id="CHEBI:29033"/>
    </cofactor>
</comment>